<name>A0A8S5UX44_9CAUD</name>
<feature type="coiled-coil region" evidence="1">
    <location>
        <begin position="131"/>
        <end position="165"/>
    </location>
</feature>
<dbReference type="EMBL" id="BK016159">
    <property type="protein sequence ID" value="DAF99019.1"/>
    <property type="molecule type" value="Genomic_DNA"/>
</dbReference>
<evidence type="ECO:0000313" key="3">
    <source>
        <dbReference type="EMBL" id="DAF99019.1"/>
    </source>
</evidence>
<accession>A0A8S5UX44</accession>
<evidence type="ECO:0000256" key="1">
    <source>
        <dbReference type="SAM" id="Coils"/>
    </source>
</evidence>
<evidence type="ECO:0000256" key="2">
    <source>
        <dbReference type="SAM" id="Phobius"/>
    </source>
</evidence>
<feature type="transmembrane region" description="Helical" evidence="2">
    <location>
        <begin position="165"/>
        <end position="186"/>
    </location>
</feature>
<keyword evidence="2" id="KW-0812">Transmembrane</keyword>
<proteinExistence type="predicted"/>
<keyword evidence="2" id="KW-1133">Transmembrane helix</keyword>
<sequence>MSTIFRRHHDCIILPAKNRLTHLSYLRQIALNSSHMLREGAIMNKECKDCKRSETGCLKYISSLSPEDLRDWCLRRKNALLLTNQNIADIANISKRTVDRFFAADVHDFRFSSVQPIIFALLQDFDCRVNSTQATLEAERADMKIQNLEQQLKTEKRDLIFARKYIVILSVALAIAVAVIVAALVIDILHADKGFFWLAMKN</sequence>
<organism evidence="3">
    <name type="scientific">Siphoviridae sp. ctDmR33</name>
    <dbReference type="NCBI Taxonomy" id="2825389"/>
    <lineage>
        <taxon>Viruses</taxon>
        <taxon>Duplodnaviria</taxon>
        <taxon>Heunggongvirae</taxon>
        <taxon>Uroviricota</taxon>
        <taxon>Caudoviricetes</taxon>
    </lineage>
</organism>
<keyword evidence="2" id="KW-0472">Membrane</keyword>
<reference evidence="3" key="1">
    <citation type="journal article" date="2021" name="Proc. Natl. Acad. Sci. U.S.A.">
        <title>A Catalog of Tens of Thousands of Viruses from Human Metagenomes Reveals Hidden Associations with Chronic Diseases.</title>
        <authorList>
            <person name="Tisza M.J."/>
            <person name="Buck C.B."/>
        </authorList>
    </citation>
    <scope>NUCLEOTIDE SEQUENCE</scope>
    <source>
        <strain evidence="3">CtDmR33</strain>
    </source>
</reference>
<protein>
    <submittedName>
        <fullName evidence="3">Uncharacterized protein</fullName>
    </submittedName>
</protein>
<keyword evidence="1" id="KW-0175">Coiled coil</keyword>